<evidence type="ECO:0000256" key="1">
    <source>
        <dbReference type="SAM" id="MobiDB-lite"/>
    </source>
</evidence>
<geneLocation type="plasmid" evidence="2">
    <name>3</name>
</geneLocation>
<dbReference type="AlphaFoldDB" id="Q11AH9"/>
<organism evidence="2">
    <name type="scientific">Chelativorans sp. (strain BNC1)</name>
    <dbReference type="NCBI Taxonomy" id="266779"/>
    <lineage>
        <taxon>Bacteria</taxon>
        <taxon>Pseudomonadati</taxon>
        <taxon>Pseudomonadota</taxon>
        <taxon>Alphaproteobacteria</taxon>
        <taxon>Hyphomicrobiales</taxon>
        <taxon>Phyllobacteriaceae</taxon>
        <taxon>Chelativorans</taxon>
    </lineage>
</organism>
<accession>Q11AH9</accession>
<reference evidence="2" key="1">
    <citation type="submission" date="2006-06" db="EMBL/GenBank/DDBJ databases">
        <title>Complete sequence of 3 of Chelativorans sp. BNC1.</title>
        <authorList>
            <consortium name="US DOE Joint Genome Institute"/>
            <person name="Copeland A."/>
            <person name="Lucas S."/>
            <person name="Lapidus A."/>
            <person name="Barry K."/>
            <person name="Detter J.C."/>
            <person name="Glavina del Rio T."/>
            <person name="Hammon N."/>
            <person name="Israni S."/>
            <person name="Dalin E."/>
            <person name="Tice H."/>
            <person name="Pitluck S."/>
            <person name="Chertkov O."/>
            <person name="Brettin T."/>
            <person name="Bruce D."/>
            <person name="Han C."/>
            <person name="Tapia R."/>
            <person name="Gilna P."/>
            <person name="Schmutz J."/>
            <person name="Larimer F."/>
            <person name="Land M."/>
            <person name="Hauser L."/>
            <person name="Kyrpides N."/>
            <person name="Mikhailova N."/>
            <person name="Richardson P."/>
        </authorList>
    </citation>
    <scope>NUCLEOTIDE SEQUENCE</scope>
    <source>
        <strain evidence="2">BNC1</strain>
        <plasmid evidence="2">3</plasmid>
    </source>
</reference>
<protein>
    <recommendedName>
        <fullName evidence="3">GCN5-related N-acetyltransferase</fullName>
    </recommendedName>
</protein>
<dbReference type="Gene3D" id="3.40.630.30">
    <property type="match status" value="1"/>
</dbReference>
<dbReference type="EMBL" id="CP000392">
    <property type="protein sequence ID" value="ABG65596.1"/>
    <property type="molecule type" value="Genomic_DNA"/>
</dbReference>
<evidence type="ECO:0008006" key="3">
    <source>
        <dbReference type="Google" id="ProtNLM"/>
    </source>
</evidence>
<gene>
    <name evidence="2" type="ordered locus">Meso_4577</name>
</gene>
<proteinExistence type="predicted"/>
<dbReference type="HOGENOM" id="CLU_2153837_0_0_5"/>
<keyword evidence="2" id="KW-0614">Plasmid</keyword>
<evidence type="ECO:0000313" key="2">
    <source>
        <dbReference type="EMBL" id="ABG65596.1"/>
    </source>
</evidence>
<feature type="region of interest" description="Disordered" evidence="1">
    <location>
        <begin position="1"/>
        <end position="20"/>
    </location>
</feature>
<sequence length="111" mass="12689">MSLPAWHEEPISKEHDRGGFDCGDPDMNVFLARYARQSHEQNATKTYCAIETARPGHVLGFYSIAPRLSPTLPCRRGYRRGSRVTRSQVFCWRGLPPINRLRGRGLVDSCW</sequence>
<name>Q11AH9_CHESB</name>
<feature type="compositionally biased region" description="Basic and acidic residues" evidence="1">
    <location>
        <begin position="1"/>
        <end position="19"/>
    </location>
</feature>
<dbReference type="KEGG" id="mes:Meso_4577"/>